<evidence type="ECO:0000256" key="1">
    <source>
        <dbReference type="SAM" id="MobiDB-lite"/>
    </source>
</evidence>
<evidence type="ECO:0000313" key="3">
    <source>
        <dbReference type="Proteomes" id="UP001056708"/>
    </source>
</evidence>
<dbReference type="Proteomes" id="UP001056708">
    <property type="component" value="Chromosome"/>
</dbReference>
<dbReference type="EMBL" id="CP098611">
    <property type="protein sequence ID" value="USR89495.1"/>
    <property type="molecule type" value="Genomic_DNA"/>
</dbReference>
<organism evidence="2 3">
    <name type="scientific">Phormidium yuhuli AB48</name>
    <dbReference type="NCBI Taxonomy" id="2940671"/>
    <lineage>
        <taxon>Bacteria</taxon>
        <taxon>Bacillati</taxon>
        <taxon>Cyanobacteriota</taxon>
        <taxon>Cyanophyceae</taxon>
        <taxon>Oscillatoriophycideae</taxon>
        <taxon>Oscillatoriales</taxon>
        <taxon>Oscillatoriaceae</taxon>
        <taxon>Phormidium</taxon>
        <taxon>Phormidium yuhuli</taxon>
    </lineage>
</organism>
<proteinExistence type="predicted"/>
<protein>
    <submittedName>
        <fullName evidence="2">Uncharacterized protein</fullName>
    </submittedName>
</protein>
<evidence type="ECO:0000313" key="2">
    <source>
        <dbReference type="EMBL" id="USR89495.1"/>
    </source>
</evidence>
<name>A0ABY5AKJ5_9CYAN</name>
<gene>
    <name evidence="2" type="ORF">NEA10_11395</name>
</gene>
<dbReference type="RefSeq" id="WP_252660079.1">
    <property type="nucleotide sequence ID" value="NZ_CP098611.1"/>
</dbReference>
<keyword evidence="3" id="KW-1185">Reference proteome</keyword>
<accession>A0ABY5AKJ5</accession>
<sequence length="283" mass="32454">MDTRELKFVLNLLGAPNYRAPISQVKPNNRTKAAERDSICRTLRDRGIVDCSEEIVECRIAPPGSALLRLDTSRLPVTEDEIAVLRACAETSILTKNLDLPSDRRQVVLQKLAERGLIKAEATRLEDVWLTNFGLDYLHDDYSPHGSGLELSLDHLNCYLQFLRKRDGQSLSPHPPDNKQPVQEPVNPQRRLTEKPNDADIWYVIEELDRQLETHNYLPIFYLRERLQPPLTRAELDSALYRLQREDRLELSSLQEAAHYTPEQVEAGIPQDIGGPLFFLIRN</sequence>
<reference evidence="2" key="1">
    <citation type="submission" date="2022-06" db="EMBL/GenBank/DDBJ databases">
        <title>Genome sequence of Phormidium yuhuli AB48 isolated from an industrial photobioreactor environment.</title>
        <authorList>
            <person name="Qiu Y."/>
            <person name="Noonan A.J.C."/>
            <person name="Dofher K."/>
            <person name="Koch M."/>
            <person name="Kieft B."/>
            <person name="Lin X."/>
            <person name="Ziels R.M."/>
            <person name="Hallam S.J."/>
        </authorList>
    </citation>
    <scope>NUCLEOTIDE SEQUENCE</scope>
    <source>
        <strain evidence="2">AB48</strain>
    </source>
</reference>
<feature type="region of interest" description="Disordered" evidence="1">
    <location>
        <begin position="169"/>
        <end position="192"/>
    </location>
</feature>